<dbReference type="KEGG" id="trg:TRUGW13939_03948"/>
<comment type="similarity">
    <text evidence="2">Belongs to the ferric reductase (FRE) family.</text>
</comment>
<dbReference type="InterPro" id="IPR013112">
    <property type="entry name" value="FAD-bd_8"/>
</dbReference>
<evidence type="ECO:0000256" key="4">
    <source>
        <dbReference type="ARBA" id="ARBA00022692"/>
    </source>
</evidence>
<evidence type="ECO:0000259" key="12">
    <source>
        <dbReference type="PROSITE" id="PS51384"/>
    </source>
</evidence>
<keyword evidence="3" id="KW-0813">Transport</keyword>
<evidence type="ECO:0000256" key="1">
    <source>
        <dbReference type="ARBA" id="ARBA00004141"/>
    </source>
</evidence>
<evidence type="ECO:0000256" key="6">
    <source>
        <dbReference type="ARBA" id="ARBA00022989"/>
    </source>
</evidence>
<protein>
    <recommendedName>
        <fullName evidence="12">FAD-binding FR-type domain-containing protein</fullName>
    </recommendedName>
</protein>
<proteinExistence type="inferred from homology"/>
<dbReference type="GO" id="GO:0015677">
    <property type="term" value="P:copper ion import"/>
    <property type="evidence" value="ECO:0007669"/>
    <property type="project" value="TreeGrafter"/>
</dbReference>
<keyword evidence="5" id="KW-0249">Electron transport</keyword>
<dbReference type="GO" id="GO:0006826">
    <property type="term" value="P:iron ion transport"/>
    <property type="evidence" value="ECO:0007669"/>
    <property type="project" value="TreeGrafter"/>
</dbReference>
<dbReference type="InterPro" id="IPR013121">
    <property type="entry name" value="Fe_red_NAD-bd_6"/>
</dbReference>
<evidence type="ECO:0000256" key="11">
    <source>
        <dbReference type="SAM" id="Phobius"/>
    </source>
</evidence>
<keyword evidence="9 11" id="KW-0472">Membrane</keyword>
<dbReference type="PANTHER" id="PTHR32361">
    <property type="entry name" value="FERRIC/CUPRIC REDUCTASE TRANSMEMBRANE COMPONENT"/>
    <property type="match status" value="1"/>
</dbReference>
<accession>A0A7H8QTJ0</accession>
<feature type="transmembrane region" description="Helical" evidence="11">
    <location>
        <begin position="115"/>
        <end position="135"/>
    </location>
</feature>
<dbReference type="InterPro" id="IPR051410">
    <property type="entry name" value="Ferric/Cupric_Reductase"/>
</dbReference>
<dbReference type="GO" id="GO:0000293">
    <property type="term" value="F:ferric-chelate reductase activity"/>
    <property type="evidence" value="ECO:0007669"/>
    <property type="project" value="UniProtKB-ARBA"/>
</dbReference>
<dbReference type="InterPro" id="IPR017927">
    <property type="entry name" value="FAD-bd_FR_type"/>
</dbReference>
<feature type="transmembrane region" description="Helical" evidence="11">
    <location>
        <begin position="190"/>
        <end position="211"/>
    </location>
</feature>
<evidence type="ECO:0000256" key="5">
    <source>
        <dbReference type="ARBA" id="ARBA00022982"/>
    </source>
</evidence>
<dbReference type="GO" id="GO:0005886">
    <property type="term" value="C:plasma membrane"/>
    <property type="evidence" value="ECO:0007669"/>
    <property type="project" value="TreeGrafter"/>
</dbReference>
<keyword evidence="6 11" id="KW-1133">Transmembrane helix</keyword>
<dbReference type="Pfam" id="PF08022">
    <property type="entry name" value="FAD_binding_8"/>
    <property type="match status" value="1"/>
</dbReference>
<dbReference type="EMBL" id="CP055899">
    <property type="protein sequence ID" value="QKX56841.1"/>
    <property type="molecule type" value="Genomic_DNA"/>
</dbReference>
<dbReference type="Proteomes" id="UP000509510">
    <property type="component" value="Chromosome II"/>
</dbReference>
<dbReference type="SFLD" id="SFLDG01168">
    <property type="entry name" value="Ferric_reductase_subgroup_(FRE"/>
    <property type="match status" value="1"/>
</dbReference>
<feature type="region of interest" description="Disordered" evidence="10">
    <location>
        <begin position="548"/>
        <end position="569"/>
    </location>
</feature>
<sequence>MEQTSSKIMARHGNSGHEKGSERTIDILLVYVPIISLTGLVLALFIYRLWTDLLKRQRLHLALHYPCQSPLSQPSYIKAKLNQHLIYAPLFQRRHNREFRICQGRIHMGTMPTRLETLLIFGYIALNVVFCVVAIKWSHGLAASLHTLTKTTGTLAVVNLVPLVITAGRNNPFISLLRIPFDTFNLMHRWLGRMIVVQAVAHSLAAIVNMGHRKGWQMIPHTLFNVPFFIFGFMASVAFVVIFFHSLPPFRHAFYEFFLHSHIVLVIVSFVGLWNHLQHFVHRWIFLAALIAWGIDRVYRLVTVIWKNCGSRLTKATIQLLPGDVARVDVSTVRPGKFNAGQYMFLYIPALGLWTSHPFSAAWMSVSRPRSFYSEKSGNSVRTLVGGGKSERTTVSFLIRKKDGFTKKMMRSIANGRRLNVMALAEGPYGGAHSYDSYGTTLLIAGGIGITHPISHLRELVNGFVNRSVATRRITLLWVVRSVDHLQWVQPWMNYILNHPALQGAVTFSSKNADPRTSFYVDDDAYFQQTLSLSIHVHLTSYYSDSDTSLPGVDGPPPPLPQSSSHCSSLVSEDLDATTDFDPIDASVYSDHMNLPSHFSLSSLSSSVRYSYPSSSDQMAKYASSFTSYNYSNPTSKKNDTYNNYINHNHNHNNNNNNQYKHYTHTKSIRNQDWTQLDTAPITISLGKPLFRQLLEREMAQQVGAMAVSVCGPGGMSDEVRKAVRDVQGRKAVDFFEESFSW</sequence>
<evidence type="ECO:0000313" key="14">
    <source>
        <dbReference type="Proteomes" id="UP000509510"/>
    </source>
</evidence>
<dbReference type="AlphaFoldDB" id="A0A7H8QTJ0"/>
<dbReference type="PANTHER" id="PTHR32361:SF27">
    <property type="entry name" value="FAD-BINDING FR-TYPE DOMAIN-CONTAINING PROTEIN-RELATED"/>
    <property type="match status" value="1"/>
</dbReference>
<feature type="transmembrane region" description="Helical" evidence="11">
    <location>
        <begin position="257"/>
        <end position="277"/>
    </location>
</feature>
<evidence type="ECO:0000256" key="9">
    <source>
        <dbReference type="ARBA" id="ARBA00023136"/>
    </source>
</evidence>
<dbReference type="Gene3D" id="3.40.50.80">
    <property type="entry name" value="Nucleotide-binding domain of ferredoxin-NADP reductase (FNR) module"/>
    <property type="match status" value="2"/>
</dbReference>
<dbReference type="GeneID" id="55991450"/>
<evidence type="ECO:0000256" key="8">
    <source>
        <dbReference type="ARBA" id="ARBA00023065"/>
    </source>
</evidence>
<reference evidence="14" key="1">
    <citation type="submission" date="2020-06" db="EMBL/GenBank/DDBJ databases">
        <title>A chromosome-scale genome assembly of Talaromyces rugulosus W13939.</title>
        <authorList>
            <person name="Wang B."/>
            <person name="Guo L."/>
            <person name="Ye K."/>
            <person name="Wang L."/>
        </authorList>
    </citation>
    <scope>NUCLEOTIDE SEQUENCE [LARGE SCALE GENOMIC DNA]</scope>
    <source>
        <strain evidence="14">W13939</strain>
    </source>
</reference>
<evidence type="ECO:0000256" key="2">
    <source>
        <dbReference type="ARBA" id="ARBA00006278"/>
    </source>
</evidence>
<keyword evidence="4 11" id="KW-0812">Transmembrane</keyword>
<gene>
    <name evidence="13" type="ORF">TRUGW13939_03948</name>
</gene>
<dbReference type="SUPFAM" id="SSF52343">
    <property type="entry name" value="Ferredoxin reductase-like, C-terminal NADP-linked domain"/>
    <property type="match status" value="1"/>
</dbReference>
<dbReference type="Pfam" id="PF08030">
    <property type="entry name" value="NAD_binding_6"/>
    <property type="match status" value="1"/>
</dbReference>
<evidence type="ECO:0000313" key="13">
    <source>
        <dbReference type="EMBL" id="QKX56841.1"/>
    </source>
</evidence>
<dbReference type="SFLD" id="SFLDS00052">
    <property type="entry name" value="Ferric_Reductase_Domain"/>
    <property type="match status" value="1"/>
</dbReference>
<dbReference type="InterPro" id="IPR013130">
    <property type="entry name" value="Fe3_Rdtase_TM_dom"/>
</dbReference>
<feature type="domain" description="FAD-binding FR-type" evidence="12">
    <location>
        <begin position="297"/>
        <end position="435"/>
    </location>
</feature>
<organism evidence="13 14">
    <name type="scientific">Talaromyces rugulosus</name>
    <name type="common">Penicillium rugulosum</name>
    <dbReference type="NCBI Taxonomy" id="121627"/>
    <lineage>
        <taxon>Eukaryota</taxon>
        <taxon>Fungi</taxon>
        <taxon>Dikarya</taxon>
        <taxon>Ascomycota</taxon>
        <taxon>Pezizomycotina</taxon>
        <taxon>Eurotiomycetes</taxon>
        <taxon>Eurotiomycetidae</taxon>
        <taxon>Eurotiales</taxon>
        <taxon>Trichocomaceae</taxon>
        <taxon>Talaromyces</taxon>
        <taxon>Talaromyces sect. Islandici</taxon>
    </lineage>
</organism>
<dbReference type="Pfam" id="PF01794">
    <property type="entry name" value="Ferric_reduct"/>
    <property type="match status" value="1"/>
</dbReference>
<keyword evidence="7" id="KW-0560">Oxidoreductase</keyword>
<feature type="transmembrane region" description="Helical" evidence="11">
    <location>
        <begin position="284"/>
        <end position="306"/>
    </location>
</feature>
<dbReference type="GO" id="GO:0006879">
    <property type="term" value="P:intracellular iron ion homeostasis"/>
    <property type="evidence" value="ECO:0007669"/>
    <property type="project" value="TreeGrafter"/>
</dbReference>
<dbReference type="CDD" id="cd06186">
    <property type="entry name" value="NOX_Duox_like_FAD_NADP"/>
    <property type="match status" value="1"/>
</dbReference>
<feature type="transmembrane region" description="Helical" evidence="11">
    <location>
        <begin position="28"/>
        <end position="50"/>
    </location>
</feature>
<name>A0A7H8QTJ0_TALRU</name>
<dbReference type="RefSeq" id="XP_035343019.1">
    <property type="nucleotide sequence ID" value="XM_035487126.1"/>
</dbReference>
<comment type="subcellular location">
    <subcellularLocation>
        <location evidence="1">Membrane</location>
        <topology evidence="1">Multi-pass membrane protein</topology>
    </subcellularLocation>
</comment>
<evidence type="ECO:0000256" key="10">
    <source>
        <dbReference type="SAM" id="MobiDB-lite"/>
    </source>
</evidence>
<keyword evidence="8" id="KW-0406">Ion transport</keyword>
<evidence type="ECO:0000256" key="7">
    <source>
        <dbReference type="ARBA" id="ARBA00023002"/>
    </source>
</evidence>
<dbReference type="PROSITE" id="PS51384">
    <property type="entry name" value="FAD_FR"/>
    <property type="match status" value="1"/>
</dbReference>
<dbReference type="OrthoDB" id="4494341at2759"/>
<keyword evidence="14" id="KW-1185">Reference proteome</keyword>
<evidence type="ECO:0000256" key="3">
    <source>
        <dbReference type="ARBA" id="ARBA00022448"/>
    </source>
</evidence>
<feature type="transmembrane region" description="Helical" evidence="11">
    <location>
        <begin position="223"/>
        <end position="245"/>
    </location>
</feature>
<dbReference type="InterPro" id="IPR039261">
    <property type="entry name" value="FNR_nucleotide-bd"/>
</dbReference>